<evidence type="ECO:0000259" key="16">
    <source>
        <dbReference type="PROSITE" id="PS50885"/>
    </source>
</evidence>
<comment type="subcellular location">
    <subcellularLocation>
        <location evidence="2">Cell membrane</location>
        <topology evidence="2">Multi-pass membrane protein</topology>
    </subcellularLocation>
</comment>
<keyword evidence="13 14" id="KW-0472">Membrane</keyword>
<dbReference type="EC" id="2.7.13.3" evidence="3"/>
<dbReference type="SMART" id="SM00304">
    <property type="entry name" value="HAMP"/>
    <property type="match status" value="1"/>
</dbReference>
<dbReference type="SUPFAM" id="SSF158472">
    <property type="entry name" value="HAMP domain-like"/>
    <property type="match status" value="1"/>
</dbReference>
<dbReference type="InterPro" id="IPR010559">
    <property type="entry name" value="Sig_transdc_His_kin_internal"/>
</dbReference>
<dbReference type="GO" id="GO:0004673">
    <property type="term" value="F:protein histidine kinase activity"/>
    <property type="evidence" value="ECO:0007669"/>
    <property type="project" value="UniProtKB-EC"/>
</dbReference>
<dbReference type="InterPro" id="IPR005467">
    <property type="entry name" value="His_kinase_dom"/>
</dbReference>
<dbReference type="Pfam" id="PF00672">
    <property type="entry name" value="HAMP"/>
    <property type="match status" value="1"/>
</dbReference>
<dbReference type="InterPro" id="IPR003594">
    <property type="entry name" value="HATPase_dom"/>
</dbReference>
<evidence type="ECO:0000256" key="5">
    <source>
        <dbReference type="ARBA" id="ARBA00022553"/>
    </source>
</evidence>
<evidence type="ECO:0000256" key="9">
    <source>
        <dbReference type="ARBA" id="ARBA00022777"/>
    </source>
</evidence>
<feature type="domain" description="Histidine kinase" evidence="15">
    <location>
        <begin position="373"/>
        <end position="596"/>
    </location>
</feature>
<keyword evidence="18" id="KW-1185">Reference proteome</keyword>
<keyword evidence="11 14" id="KW-1133">Transmembrane helix</keyword>
<dbReference type="PROSITE" id="PS50885">
    <property type="entry name" value="HAMP"/>
    <property type="match status" value="1"/>
</dbReference>
<keyword evidence="8" id="KW-0547">Nucleotide-binding</keyword>
<evidence type="ECO:0000256" key="3">
    <source>
        <dbReference type="ARBA" id="ARBA00012438"/>
    </source>
</evidence>
<evidence type="ECO:0000256" key="4">
    <source>
        <dbReference type="ARBA" id="ARBA00022475"/>
    </source>
</evidence>
<sequence length="602" mass="69703">MKKWLYRLNLNLRLLLYFSFVITIAIVLVTWMIYLQSTYQIKEQVETYLEHIVENTSYQTDRYIHDYELATLSLLTDTRIKRFLDLTEGQSFERYTHYREIKKKMSNISLQYHDINLIYIIGEEGQAVLSEDRVFSQDELFPTKEVYEKLYGSTPESGKIVLSADASIYHQNQYVITITRKVRGMSSFAPKGILGIEIKARALADLWNIAHLQNNTSLWILGPEGEIVYHSDESYLGQQLERTLHEELKEADQGSFTGQWGEEKMLFYFTTSPYTNWKLVAMTPEKDILEPISGIKNTAISVGVVAFFIAILISSAFTKSIVKPLRKVQKGMKRMEQGEWERIPQLKGNDEISSVVESYNKMVDKLSQLVDDLYKSELKNQLVEIEKQRIELQALQSQINPHFLHNTLETMNAYAIMNEADEISEMAEALSSMFRYSVRNLEVVTLLDELNHVKNFLVVQEHRFQKKMIVSINVSPELYEEEIVKLTLQPIIENAIHHGLRKMNYEGVISITASVEKEFLLVQIQDNGVGISMQRMEEIQRRLASDQAHEISKHMGIGVSNVDRRIKLVFGQEYGLRISSSEGEGTNIQMRFPRSNWLKKYG</sequence>
<dbReference type="SMART" id="SM00387">
    <property type="entry name" value="HATPase_c"/>
    <property type="match status" value="1"/>
</dbReference>
<dbReference type="PANTHER" id="PTHR34220:SF7">
    <property type="entry name" value="SENSOR HISTIDINE KINASE YPDA"/>
    <property type="match status" value="1"/>
</dbReference>
<dbReference type="InterPro" id="IPR050640">
    <property type="entry name" value="Bact_2-comp_sensor_kinase"/>
</dbReference>
<dbReference type="Pfam" id="PF06580">
    <property type="entry name" value="His_kinase"/>
    <property type="match status" value="1"/>
</dbReference>
<evidence type="ECO:0000313" key="18">
    <source>
        <dbReference type="Proteomes" id="UP001235840"/>
    </source>
</evidence>
<dbReference type="Proteomes" id="UP001235840">
    <property type="component" value="Unassembled WGS sequence"/>
</dbReference>
<gene>
    <name evidence="17" type="ORF">J2S11_001100</name>
</gene>
<keyword evidence="12" id="KW-0902">Two-component regulatory system</keyword>
<dbReference type="EMBL" id="JAUSTY010000004">
    <property type="protein sequence ID" value="MDQ0165200.1"/>
    <property type="molecule type" value="Genomic_DNA"/>
</dbReference>
<dbReference type="Pfam" id="PF02518">
    <property type="entry name" value="HATPase_c"/>
    <property type="match status" value="1"/>
</dbReference>
<organism evidence="17 18">
    <name type="scientific">Caldalkalibacillus horti</name>
    <dbReference type="NCBI Taxonomy" id="77523"/>
    <lineage>
        <taxon>Bacteria</taxon>
        <taxon>Bacillati</taxon>
        <taxon>Bacillota</taxon>
        <taxon>Bacilli</taxon>
        <taxon>Bacillales</taxon>
        <taxon>Bacillaceae</taxon>
        <taxon>Caldalkalibacillus</taxon>
    </lineage>
</organism>
<evidence type="ECO:0000256" key="12">
    <source>
        <dbReference type="ARBA" id="ARBA00023012"/>
    </source>
</evidence>
<evidence type="ECO:0000256" key="8">
    <source>
        <dbReference type="ARBA" id="ARBA00022741"/>
    </source>
</evidence>
<reference evidence="17 18" key="1">
    <citation type="submission" date="2023-07" db="EMBL/GenBank/DDBJ databases">
        <title>Genomic Encyclopedia of Type Strains, Phase IV (KMG-IV): sequencing the most valuable type-strain genomes for metagenomic binning, comparative biology and taxonomic classification.</title>
        <authorList>
            <person name="Goeker M."/>
        </authorList>
    </citation>
    <scope>NUCLEOTIDE SEQUENCE [LARGE SCALE GENOMIC DNA]</scope>
    <source>
        <strain evidence="17 18">DSM 12751</strain>
    </source>
</reference>
<dbReference type="RefSeq" id="WP_307391967.1">
    <property type="nucleotide sequence ID" value="NZ_BAAADK010000045.1"/>
</dbReference>
<evidence type="ECO:0000256" key="1">
    <source>
        <dbReference type="ARBA" id="ARBA00000085"/>
    </source>
</evidence>
<dbReference type="PROSITE" id="PS50109">
    <property type="entry name" value="HIS_KIN"/>
    <property type="match status" value="1"/>
</dbReference>
<keyword evidence="9 17" id="KW-0418">Kinase</keyword>
<dbReference type="Gene3D" id="6.10.340.10">
    <property type="match status" value="1"/>
</dbReference>
<proteinExistence type="predicted"/>
<keyword evidence="4" id="KW-1003">Cell membrane</keyword>
<evidence type="ECO:0000256" key="14">
    <source>
        <dbReference type="SAM" id="Phobius"/>
    </source>
</evidence>
<evidence type="ECO:0000256" key="10">
    <source>
        <dbReference type="ARBA" id="ARBA00022840"/>
    </source>
</evidence>
<evidence type="ECO:0000256" key="6">
    <source>
        <dbReference type="ARBA" id="ARBA00022679"/>
    </source>
</evidence>
<dbReference type="PRINTS" id="PR00344">
    <property type="entry name" value="BCTRLSENSOR"/>
</dbReference>
<keyword evidence="7 14" id="KW-0812">Transmembrane</keyword>
<dbReference type="Pfam" id="PF02743">
    <property type="entry name" value="dCache_1"/>
    <property type="match status" value="1"/>
</dbReference>
<dbReference type="InterPro" id="IPR036890">
    <property type="entry name" value="HATPase_C_sf"/>
</dbReference>
<keyword evidence="5" id="KW-0597">Phosphoprotein</keyword>
<evidence type="ECO:0000256" key="7">
    <source>
        <dbReference type="ARBA" id="ARBA00022692"/>
    </source>
</evidence>
<evidence type="ECO:0000259" key="15">
    <source>
        <dbReference type="PROSITE" id="PS50109"/>
    </source>
</evidence>
<dbReference type="InterPro" id="IPR033479">
    <property type="entry name" value="dCache_1"/>
</dbReference>
<evidence type="ECO:0000256" key="2">
    <source>
        <dbReference type="ARBA" id="ARBA00004651"/>
    </source>
</evidence>
<protein>
    <recommendedName>
        <fullName evidence="3">histidine kinase</fullName>
        <ecNumber evidence="3">2.7.13.3</ecNumber>
    </recommendedName>
</protein>
<dbReference type="InterPro" id="IPR003660">
    <property type="entry name" value="HAMP_dom"/>
</dbReference>
<comment type="caution">
    <text evidence="17">The sequence shown here is derived from an EMBL/GenBank/DDBJ whole genome shotgun (WGS) entry which is preliminary data.</text>
</comment>
<feature type="domain" description="HAMP" evidence="16">
    <location>
        <begin position="319"/>
        <end position="371"/>
    </location>
</feature>
<dbReference type="SUPFAM" id="SSF55874">
    <property type="entry name" value="ATPase domain of HSP90 chaperone/DNA topoisomerase II/histidine kinase"/>
    <property type="match status" value="1"/>
</dbReference>
<dbReference type="CDD" id="cd06225">
    <property type="entry name" value="HAMP"/>
    <property type="match status" value="1"/>
</dbReference>
<dbReference type="CDD" id="cd12912">
    <property type="entry name" value="PDC2_MCP_like"/>
    <property type="match status" value="1"/>
</dbReference>
<evidence type="ECO:0000313" key="17">
    <source>
        <dbReference type="EMBL" id="MDQ0165200.1"/>
    </source>
</evidence>
<name>A0ABT9VWC9_9BACI</name>
<evidence type="ECO:0000256" key="11">
    <source>
        <dbReference type="ARBA" id="ARBA00022989"/>
    </source>
</evidence>
<keyword evidence="6 17" id="KW-0808">Transferase</keyword>
<feature type="transmembrane region" description="Helical" evidence="14">
    <location>
        <begin position="12"/>
        <end position="34"/>
    </location>
</feature>
<accession>A0ABT9VWC9</accession>
<dbReference type="Gene3D" id="3.30.450.20">
    <property type="entry name" value="PAS domain"/>
    <property type="match status" value="1"/>
</dbReference>
<dbReference type="InterPro" id="IPR004358">
    <property type="entry name" value="Sig_transdc_His_kin-like_C"/>
</dbReference>
<dbReference type="Gene3D" id="3.30.565.10">
    <property type="entry name" value="Histidine kinase-like ATPase, C-terminal domain"/>
    <property type="match status" value="1"/>
</dbReference>
<evidence type="ECO:0000256" key="13">
    <source>
        <dbReference type="ARBA" id="ARBA00023136"/>
    </source>
</evidence>
<keyword evidence="10" id="KW-0067">ATP-binding</keyword>
<dbReference type="PANTHER" id="PTHR34220">
    <property type="entry name" value="SENSOR HISTIDINE KINASE YPDA"/>
    <property type="match status" value="1"/>
</dbReference>
<comment type="catalytic activity">
    <reaction evidence="1">
        <text>ATP + protein L-histidine = ADP + protein N-phospho-L-histidine.</text>
        <dbReference type="EC" id="2.7.13.3"/>
    </reaction>
</comment>